<dbReference type="AlphaFoldDB" id="A0A7W7L4N3"/>
<evidence type="ECO:0000256" key="2">
    <source>
        <dbReference type="ARBA" id="ARBA00022747"/>
    </source>
</evidence>
<comment type="caution">
    <text evidence="5">The sequence shown here is derived from an EMBL/GenBank/DDBJ whole genome shotgun (WGS) entry which is preliminary data.</text>
</comment>
<dbReference type="PANTHER" id="PTHR30408:SF12">
    <property type="entry name" value="TYPE I RESTRICTION ENZYME MJAVIII SPECIFICITY SUBUNIT"/>
    <property type="match status" value="1"/>
</dbReference>
<evidence type="ECO:0000256" key="1">
    <source>
        <dbReference type="ARBA" id="ARBA00010923"/>
    </source>
</evidence>
<dbReference type="Proteomes" id="UP000560081">
    <property type="component" value="Unassembled WGS sequence"/>
</dbReference>
<protein>
    <submittedName>
        <fullName evidence="5">Type I restriction enzyme S subunit</fullName>
        <ecNumber evidence="5">3.1.21.3</ecNumber>
    </submittedName>
</protein>
<dbReference type="Gene3D" id="3.90.220.20">
    <property type="entry name" value="DNA methylase specificity domains"/>
    <property type="match status" value="2"/>
</dbReference>
<proteinExistence type="inferred from homology"/>
<accession>A0A7W7L4N3</accession>
<dbReference type="EC" id="3.1.21.3" evidence="5"/>
<feature type="domain" description="Type I restriction modification DNA specificity" evidence="4">
    <location>
        <begin position="4"/>
        <end position="162"/>
    </location>
</feature>
<keyword evidence="5" id="KW-0378">Hydrolase</keyword>
<evidence type="ECO:0000313" key="5">
    <source>
        <dbReference type="EMBL" id="MBB4883620.1"/>
    </source>
</evidence>
<dbReference type="PANTHER" id="PTHR30408">
    <property type="entry name" value="TYPE-1 RESTRICTION ENZYME ECOKI SPECIFICITY PROTEIN"/>
    <property type="match status" value="1"/>
</dbReference>
<reference evidence="5 6" key="1">
    <citation type="submission" date="2020-08" db="EMBL/GenBank/DDBJ databases">
        <title>Sequencing the genomes of 1000 actinobacteria strains.</title>
        <authorList>
            <person name="Klenk H.-P."/>
        </authorList>
    </citation>
    <scope>NUCLEOTIDE SEQUENCE [LARGE SCALE GENOMIC DNA]</scope>
    <source>
        <strain evidence="5 6">DSM 19079</strain>
    </source>
</reference>
<dbReference type="GO" id="GO:0009307">
    <property type="term" value="P:DNA restriction-modification system"/>
    <property type="evidence" value="ECO:0007669"/>
    <property type="project" value="UniProtKB-KW"/>
</dbReference>
<dbReference type="GO" id="GO:0009035">
    <property type="term" value="F:type I site-specific deoxyribonuclease activity"/>
    <property type="evidence" value="ECO:0007669"/>
    <property type="project" value="UniProtKB-EC"/>
</dbReference>
<sequence>MKPGWTTVALGEVAEVVRRTVSPADMQAEERYLGLEHIERGGRILGGMTVGEAGPRSNKFRFDAGQILYGKLRPNLGKIARPKFSGLCSTDILPLRVNEDVASPEFVLHFLSQPDVINHVASRATGANLPRISAVELKKVGVPLPSLEEQRRIAAILDVAKRVIASMGKSAVAEGAVLDSALGTLIGNSTATVALGDQLEFLTSGPRGWGKFTTPDGFPFIRIQNVGRGRIELDGLARVTPPEGAEERRVRVQRDDVLLSITADLGRAGIVRDELIDGYISQHLAILRTRSLDPHFLAAFLESPEGVRQMRGANRGQTKDGLNFDAIRGLRIPIISTEKQSEFRRFCEQVEELRVRRSARQHRARGLFASLQSRAFQGEL</sequence>
<dbReference type="InterPro" id="IPR044946">
    <property type="entry name" value="Restrct_endonuc_typeI_TRD_sf"/>
</dbReference>
<dbReference type="CDD" id="cd16961">
    <property type="entry name" value="RMtype1_S_TRD-CR_like"/>
    <property type="match status" value="1"/>
</dbReference>
<dbReference type="RefSeq" id="WP_167736942.1">
    <property type="nucleotide sequence ID" value="NZ_BMLA01000009.1"/>
</dbReference>
<name>A0A7W7L4N3_9MICC</name>
<dbReference type="InterPro" id="IPR000055">
    <property type="entry name" value="Restrct_endonuc_typeI_TRD"/>
</dbReference>
<dbReference type="GO" id="GO:0003677">
    <property type="term" value="F:DNA binding"/>
    <property type="evidence" value="ECO:0007669"/>
    <property type="project" value="UniProtKB-KW"/>
</dbReference>
<keyword evidence="2" id="KW-0680">Restriction system</keyword>
<evidence type="ECO:0000313" key="6">
    <source>
        <dbReference type="Proteomes" id="UP000560081"/>
    </source>
</evidence>
<organism evidence="5 6">
    <name type="scientific">Micrococcus flavus</name>
    <dbReference type="NCBI Taxonomy" id="384602"/>
    <lineage>
        <taxon>Bacteria</taxon>
        <taxon>Bacillati</taxon>
        <taxon>Actinomycetota</taxon>
        <taxon>Actinomycetes</taxon>
        <taxon>Micrococcales</taxon>
        <taxon>Micrococcaceae</taxon>
        <taxon>Micrococcus</taxon>
    </lineage>
</organism>
<keyword evidence="3" id="KW-0238">DNA-binding</keyword>
<dbReference type="Pfam" id="PF01420">
    <property type="entry name" value="Methylase_S"/>
    <property type="match status" value="1"/>
</dbReference>
<dbReference type="EMBL" id="JACHMC010000001">
    <property type="protein sequence ID" value="MBB4883620.1"/>
    <property type="molecule type" value="Genomic_DNA"/>
</dbReference>
<comment type="similarity">
    <text evidence="1">Belongs to the type-I restriction system S methylase family.</text>
</comment>
<evidence type="ECO:0000256" key="3">
    <source>
        <dbReference type="ARBA" id="ARBA00023125"/>
    </source>
</evidence>
<dbReference type="InterPro" id="IPR052021">
    <property type="entry name" value="Type-I_RS_S_subunit"/>
</dbReference>
<evidence type="ECO:0000259" key="4">
    <source>
        <dbReference type="Pfam" id="PF01420"/>
    </source>
</evidence>
<keyword evidence="6" id="KW-1185">Reference proteome</keyword>
<gene>
    <name evidence="5" type="ORF">BJ976_001971</name>
</gene>
<dbReference type="SUPFAM" id="SSF116734">
    <property type="entry name" value="DNA methylase specificity domain"/>
    <property type="match status" value="2"/>
</dbReference>